<name>A0A399G3P7_9ACTN</name>
<dbReference type="Proteomes" id="UP000265719">
    <property type="component" value="Chromosome"/>
</dbReference>
<evidence type="ECO:0000313" key="1">
    <source>
        <dbReference type="EMBL" id="UOE22044.1"/>
    </source>
</evidence>
<sequence length="112" mass="11136">MRTVCAVVLAFEAVVLGLAIPVAIQLGGHSPGLAGGVWGGLALAALVLAGTQRFAWGFYAACALQVAFVASSLLVPGLTYLGIVFAGLWIAGVVLGRRVEAVRTASGDAGGA</sequence>
<proteinExistence type="predicted"/>
<dbReference type="KEGG" id="thao:NI17_013580"/>
<dbReference type="OrthoDB" id="3267755at2"/>
<dbReference type="RefSeq" id="WP_068689141.1">
    <property type="nucleotide sequence ID" value="NZ_CP063196.1"/>
</dbReference>
<protein>
    <submittedName>
        <fullName evidence="1">DUF4233 domain-containing protein</fullName>
    </submittedName>
</protein>
<dbReference type="AlphaFoldDB" id="A0A399G3P7"/>
<evidence type="ECO:0000313" key="2">
    <source>
        <dbReference type="Proteomes" id="UP000265719"/>
    </source>
</evidence>
<dbReference type="EMBL" id="CP063196">
    <property type="protein sequence ID" value="UOE22044.1"/>
    <property type="molecule type" value="Genomic_DNA"/>
</dbReference>
<reference evidence="1" key="1">
    <citation type="submission" date="2020-10" db="EMBL/GenBank/DDBJ databases">
        <title>De novo genome project of the cellulose decomposer Thermobifida halotolerans type strain.</title>
        <authorList>
            <person name="Nagy I."/>
            <person name="Horvath B."/>
            <person name="Kukolya J."/>
            <person name="Nagy I."/>
            <person name="Orsini M."/>
        </authorList>
    </citation>
    <scope>NUCLEOTIDE SEQUENCE</scope>
    <source>
        <strain evidence="1">DSM 44931</strain>
    </source>
</reference>
<keyword evidence="2" id="KW-1185">Reference proteome</keyword>
<dbReference type="InterPro" id="IPR025327">
    <property type="entry name" value="DUF4233"/>
</dbReference>
<gene>
    <name evidence="1" type="ORF">NI17_013580</name>
</gene>
<accession>A0A399G3P7</accession>
<organism evidence="1 2">
    <name type="scientific">Thermobifida halotolerans</name>
    <dbReference type="NCBI Taxonomy" id="483545"/>
    <lineage>
        <taxon>Bacteria</taxon>
        <taxon>Bacillati</taxon>
        <taxon>Actinomycetota</taxon>
        <taxon>Actinomycetes</taxon>
        <taxon>Streptosporangiales</taxon>
        <taxon>Nocardiopsidaceae</taxon>
        <taxon>Thermobifida</taxon>
    </lineage>
</organism>
<dbReference type="Pfam" id="PF14017">
    <property type="entry name" value="DUF4233"/>
    <property type="match status" value="1"/>
</dbReference>